<dbReference type="EMBL" id="JARQWQ010000070">
    <property type="protein sequence ID" value="KAK2554418.1"/>
    <property type="molecule type" value="Genomic_DNA"/>
</dbReference>
<dbReference type="Pfam" id="PF08397">
    <property type="entry name" value="IMD"/>
    <property type="match status" value="1"/>
</dbReference>
<feature type="domain" description="IMD" evidence="3">
    <location>
        <begin position="1"/>
        <end position="245"/>
    </location>
</feature>
<dbReference type="GO" id="GO:0003779">
    <property type="term" value="F:actin binding"/>
    <property type="evidence" value="ECO:0007669"/>
    <property type="project" value="InterPro"/>
</dbReference>
<feature type="region of interest" description="Disordered" evidence="2">
    <location>
        <begin position="301"/>
        <end position="462"/>
    </location>
</feature>
<dbReference type="InterPro" id="IPR027267">
    <property type="entry name" value="AH/BAR_dom_sf"/>
</dbReference>
<dbReference type="Gene3D" id="1.20.1270.60">
    <property type="entry name" value="Arfaptin homology (AH) domain/BAR domain"/>
    <property type="match status" value="1"/>
</dbReference>
<dbReference type="AlphaFoldDB" id="A0AAD9UYA1"/>
<organism evidence="4 5">
    <name type="scientific">Acropora cervicornis</name>
    <name type="common">Staghorn coral</name>
    <dbReference type="NCBI Taxonomy" id="6130"/>
    <lineage>
        <taxon>Eukaryota</taxon>
        <taxon>Metazoa</taxon>
        <taxon>Cnidaria</taxon>
        <taxon>Anthozoa</taxon>
        <taxon>Hexacorallia</taxon>
        <taxon>Scleractinia</taxon>
        <taxon>Astrocoeniina</taxon>
        <taxon>Acroporidae</taxon>
        <taxon>Acropora</taxon>
    </lineage>
</organism>
<dbReference type="SUPFAM" id="SSF103657">
    <property type="entry name" value="BAR/IMD domain-like"/>
    <property type="match status" value="1"/>
</dbReference>
<evidence type="ECO:0000256" key="1">
    <source>
        <dbReference type="SAM" id="Coils"/>
    </source>
</evidence>
<protein>
    <submittedName>
        <fullName evidence="4">Protein MTSS 1</fullName>
    </submittedName>
</protein>
<feature type="compositionally biased region" description="Low complexity" evidence="2">
    <location>
        <begin position="620"/>
        <end position="632"/>
    </location>
</feature>
<evidence type="ECO:0000313" key="5">
    <source>
        <dbReference type="Proteomes" id="UP001249851"/>
    </source>
</evidence>
<feature type="compositionally biased region" description="Low complexity" evidence="2">
    <location>
        <begin position="550"/>
        <end position="581"/>
    </location>
</feature>
<feature type="region of interest" description="Disordered" evidence="2">
    <location>
        <begin position="478"/>
        <end position="641"/>
    </location>
</feature>
<dbReference type="PANTHER" id="PTHR15708">
    <property type="entry name" value="ACTIN BUNDLING/MISSING IN METASTASIS-RELATED"/>
    <property type="match status" value="1"/>
</dbReference>
<dbReference type="GO" id="GO:0030031">
    <property type="term" value="P:cell projection assembly"/>
    <property type="evidence" value="ECO:0007669"/>
    <property type="project" value="TreeGrafter"/>
</dbReference>
<dbReference type="GO" id="GO:0009898">
    <property type="term" value="C:cytoplasmic side of plasma membrane"/>
    <property type="evidence" value="ECO:0007669"/>
    <property type="project" value="TreeGrafter"/>
</dbReference>
<feature type="compositionally biased region" description="Acidic residues" evidence="2">
    <location>
        <begin position="605"/>
        <end position="614"/>
    </location>
</feature>
<keyword evidence="1" id="KW-0175">Coiled coil</keyword>
<feature type="compositionally biased region" description="Low complexity" evidence="2">
    <location>
        <begin position="404"/>
        <end position="426"/>
    </location>
</feature>
<reference evidence="4" key="2">
    <citation type="journal article" date="2023" name="Science">
        <title>Genomic signatures of disease resistance in endangered staghorn corals.</title>
        <authorList>
            <person name="Vollmer S.V."/>
            <person name="Selwyn J.D."/>
            <person name="Despard B.A."/>
            <person name="Roesel C.L."/>
        </authorList>
    </citation>
    <scope>NUCLEOTIDE SEQUENCE</scope>
    <source>
        <strain evidence="4">K2</strain>
    </source>
</reference>
<feature type="region of interest" description="Disordered" evidence="2">
    <location>
        <begin position="246"/>
        <end position="289"/>
    </location>
</feature>
<proteinExistence type="predicted"/>
<dbReference type="Proteomes" id="UP001249851">
    <property type="component" value="Unassembled WGS sequence"/>
</dbReference>
<evidence type="ECO:0000313" key="4">
    <source>
        <dbReference type="EMBL" id="KAK2554418.1"/>
    </source>
</evidence>
<evidence type="ECO:0000256" key="2">
    <source>
        <dbReference type="SAM" id="MobiDB-lite"/>
    </source>
</evidence>
<dbReference type="PROSITE" id="PS51338">
    <property type="entry name" value="IMD"/>
    <property type="match status" value="1"/>
</dbReference>
<comment type="caution">
    <text evidence="4">The sequence shown here is derived from an EMBL/GenBank/DDBJ whole genome shotgun (WGS) entry which is preliminary data.</text>
</comment>
<dbReference type="GO" id="GO:0005543">
    <property type="term" value="F:phospholipid binding"/>
    <property type="evidence" value="ECO:0007669"/>
    <property type="project" value="TreeGrafter"/>
</dbReference>
<evidence type="ECO:0000259" key="3">
    <source>
        <dbReference type="PROSITE" id="PS51338"/>
    </source>
</evidence>
<name>A0AAD9UYA1_ACRCE</name>
<feature type="compositionally biased region" description="Low complexity" evidence="2">
    <location>
        <begin position="258"/>
        <end position="267"/>
    </location>
</feature>
<feature type="compositionally biased region" description="Pro residues" evidence="2">
    <location>
        <begin position="275"/>
        <end position="284"/>
    </location>
</feature>
<dbReference type="InterPro" id="IPR013606">
    <property type="entry name" value="I-BAR_dom"/>
</dbReference>
<dbReference type="GO" id="GO:0007009">
    <property type="term" value="P:plasma membrane organization"/>
    <property type="evidence" value="ECO:0007669"/>
    <property type="project" value="InterPro"/>
</dbReference>
<sequence length="641" mass="69765">MGDSADEGNLIQFILNDLKATTPVWEDLVGKANKLNSALKTTVVAADGFFDTFQRIADVALSSRGCCKDLGGSLTKMVMRHRNVDGKLKGLASLLCEALIFPLQEKLDDWKKTVVQLDKDHSKEYKKAKQELKKATAETNKWQKKVKKGKSEHQEKLDAALKQANAQQAAFEDQEKKFLRRVLVEERSRYCALATCFRPVVEHEISMMSDIEHLQSIMADIIKQTASPTNLPLAGEELLREFRLSDHHEDQTPPPSPTTTLTRSTSPQHIGRDPPTTPPPPPPSETDAYFNAFSRHYSFSVKHSQTRSKVAGSVTPSTSPKKVVPPRICARSTSFSVSSNSSHSSRSSLGSSTGSPSIESFPQPPTPLLSPAYSGDLQMDPLPPPPFPGEVPSLSHPGNRGSWTTSTDSGCYSSSSGERSPSASLGQVYPSSIPEHPSSDGHDAQGPQYATPYAVSNTRTRCMSESASTMIPYGMAYRRSDSEASSQSSYSGNDAPPPGRLNGSDSGYFSHGGYHHRSNPESMQENSAGYTLQKKTKAAAYCRSQSISGRPSASQQAQLAALASHAARSRSAPMPPMRKSSVTPPCPGRKTGLSDPELSTKDELDQGADEEAQEEPLSFLQKQIQQQRQLIKAKAKEKEQS</sequence>
<accession>A0AAD9UYA1</accession>
<gene>
    <name evidence="4" type="ORF">P5673_024126</name>
</gene>
<feature type="coiled-coil region" evidence="1">
    <location>
        <begin position="118"/>
        <end position="177"/>
    </location>
</feature>
<dbReference type="InterPro" id="IPR030127">
    <property type="entry name" value="MTSS1/MTSS2"/>
</dbReference>
<dbReference type="GO" id="GO:0015629">
    <property type="term" value="C:actin cytoskeleton"/>
    <property type="evidence" value="ECO:0007669"/>
    <property type="project" value="TreeGrafter"/>
</dbReference>
<feature type="compositionally biased region" description="Low complexity" evidence="2">
    <location>
        <begin position="332"/>
        <end position="360"/>
    </location>
</feature>
<feature type="compositionally biased region" description="Polar residues" evidence="2">
    <location>
        <begin position="520"/>
        <end position="530"/>
    </location>
</feature>
<keyword evidence="5" id="KW-1185">Reference proteome</keyword>
<reference evidence="4" key="1">
    <citation type="journal article" date="2023" name="G3 (Bethesda)">
        <title>Whole genome assembly and annotation of the endangered Caribbean coral Acropora cervicornis.</title>
        <authorList>
            <person name="Selwyn J.D."/>
            <person name="Vollmer S.V."/>
        </authorList>
    </citation>
    <scope>NUCLEOTIDE SEQUENCE</scope>
    <source>
        <strain evidence="4">K2</strain>
    </source>
</reference>
<dbReference type="PANTHER" id="PTHR15708:SF4">
    <property type="entry name" value="FI21477P1-RELATED"/>
    <property type="match status" value="1"/>
</dbReference>